<reference evidence="1 2" key="1">
    <citation type="journal article" date="2013" name="Mar. Genomics">
        <title>Expression of sulfatases in Rhodopirellula baltica and the diversity of sulfatases in the genus Rhodopirellula.</title>
        <authorList>
            <person name="Wegner C.E."/>
            <person name="Richter-Heitmann T."/>
            <person name="Klindworth A."/>
            <person name="Klockow C."/>
            <person name="Richter M."/>
            <person name="Achstetter T."/>
            <person name="Glockner F.O."/>
            <person name="Harder J."/>
        </authorList>
    </citation>
    <scope>NUCLEOTIDE SEQUENCE [LARGE SCALE GENOMIC DNA]</scope>
    <source>
        <strain evidence="1 2">SM41</strain>
    </source>
</reference>
<dbReference type="EMBL" id="ANOH01000443">
    <property type="protein sequence ID" value="EMI52214.1"/>
    <property type="molecule type" value="Genomic_DNA"/>
</dbReference>
<dbReference type="AlphaFoldDB" id="M5TT46"/>
<evidence type="ECO:0000313" key="2">
    <source>
        <dbReference type="Proteomes" id="UP000011885"/>
    </source>
</evidence>
<protein>
    <submittedName>
        <fullName evidence="1">Uncharacterized protein</fullName>
    </submittedName>
</protein>
<keyword evidence="2" id="KW-1185">Reference proteome</keyword>
<gene>
    <name evidence="1" type="ORF">RSSM_06328</name>
</gene>
<dbReference type="Proteomes" id="UP000011885">
    <property type="component" value="Unassembled WGS sequence"/>
</dbReference>
<accession>M5TT46</accession>
<name>M5TT46_9BACT</name>
<sequence>MFALKITSDRQVISDASNASNAFARDWPAFSLGSDPDIFGDAFCAWHASEECIGCMGR</sequence>
<organism evidence="1 2">
    <name type="scientific">Rhodopirellula sallentina SM41</name>
    <dbReference type="NCBI Taxonomy" id="1263870"/>
    <lineage>
        <taxon>Bacteria</taxon>
        <taxon>Pseudomonadati</taxon>
        <taxon>Planctomycetota</taxon>
        <taxon>Planctomycetia</taxon>
        <taxon>Pirellulales</taxon>
        <taxon>Pirellulaceae</taxon>
        <taxon>Rhodopirellula</taxon>
    </lineage>
</organism>
<comment type="caution">
    <text evidence="1">The sequence shown here is derived from an EMBL/GenBank/DDBJ whole genome shotgun (WGS) entry which is preliminary data.</text>
</comment>
<proteinExistence type="predicted"/>
<evidence type="ECO:0000313" key="1">
    <source>
        <dbReference type="EMBL" id="EMI52214.1"/>
    </source>
</evidence>